<dbReference type="EMBL" id="JARJBC010000017">
    <property type="protein sequence ID" value="MDF3292393.1"/>
    <property type="molecule type" value="Genomic_DNA"/>
</dbReference>
<dbReference type="RefSeq" id="WP_276095458.1">
    <property type="nucleotide sequence ID" value="NZ_JARJBC010000017.1"/>
</dbReference>
<reference evidence="2 3" key="1">
    <citation type="submission" date="2023-03" db="EMBL/GenBank/DDBJ databases">
        <title>Draft genome sequence of Streptomyces sp. RB6PN23 isolated from peat swamp forest in Thailand.</title>
        <authorList>
            <person name="Klaysubun C."/>
            <person name="Duangmal K."/>
        </authorList>
    </citation>
    <scope>NUCLEOTIDE SEQUENCE [LARGE SCALE GENOMIC DNA]</scope>
    <source>
        <strain evidence="2 3">RB6PN23</strain>
    </source>
</reference>
<protein>
    <submittedName>
        <fullName evidence="2">DUF317 domain-containing protein</fullName>
    </submittedName>
</protein>
<feature type="domain" description="DUF317" evidence="1">
    <location>
        <begin position="141"/>
        <end position="198"/>
    </location>
</feature>
<comment type="caution">
    <text evidence="2">The sequence shown here is derived from an EMBL/GenBank/DDBJ whole genome shotgun (WGS) entry which is preliminary data.</text>
</comment>
<keyword evidence="3" id="KW-1185">Reference proteome</keyword>
<accession>A0ABT5ZRF1</accession>
<sequence length="245" mass="27381">MSAFAPNDRVLISPRHLAGGGIDRLSDVIGPLIHLFDWQQRHDAATGHIVLDSPDRSVQLDVNSAESGGAWWHITHHDPYWAVEFTRQTPIEAVAAVARSLPQLLGDQRHADGIPLTSRTLTEIAVLNNWTVSPDGSTFASRDEHCTLRHMPEAEVAWSAQHSVHDESDTQWNVSFTRDAPEVLVAQFFTHLSTHTPVERTYRDIPRLVRDMDEALITPVRGAAVNPRVHHVAAQIGRIHSARRR</sequence>
<dbReference type="Pfam" id="PF03771">
    <property type="entry name" value="SPDY"/>
    <property type="match status" value="2"/>
</dbReference>
<proteinExistence type="predicted"/>
<evidence type="ECO:0000259" key="1">
    <source>
        <dbReference type="Pfam" id="PF03771"/>
    </source>
</evidence>
<gene>
    <name evidence="2" type="ORF">P3G67_24800</name>
</gene>
<dbReference type="Proteomes" id="UP001216579">
    <property type="component" value="Unassembled WGS sequence"/>
</dbReference>
<organism evidence="2 3">
    <name type="scientific">Streptomyces silvisoli</name>
    <dbReference type="NCBI Taxonomy" id="3034235"/>
    <lineage>
        <taxon>Bacteria</taxon>
        <taxon>Bacillati</taxon>
        <taxon>Actinomycetota</taxon>
        <taxon>Actinomycetes</taxon>
        <taxon>Kitasatosporales</taxon>
        <taxon>Streptomycetaceae</taxon>
        <taxon>Streptomyces</taxon>
    </lineage>
</organism>
<evidence type="ECO:0000313" key="3">
    <source>
        <dbReference type="Proteomes" id="UP001216579"/>
    </source>
</evidence>
<evidence type="ECO:0000313" key="2">
    <source>
        <dbReference type="EMBL" id="MDF3292393.1"/>
    </source>
</evidence>
<name>A0ABT5ZRF1_9ACTN</name>
<feature type="domain" description="DUF317" evidence="1">
    <location>
        <begin position="53"/>
        <end position="101"/>
    </location>
</feature>
<dbReference type="InterPro" id="IPR005523">
    <property type="entry name" value="DUF317_SPDY"/>
</dbReference>